<evidence type="ECO:0000313" key="1">
    <source>
        <dbReference type="EMBL" id="JAH83623.1"/>
    </source>
</evidence>
<reference evidence="1" key="1">
    <citation type="submission" date="2014-11" db="EMBL/GenBank/DDBJ databases">
        <authorList>
            <person name="Amaro Gonzalez C."/>
        </authorList>
    </citation>
    <scope>NUCLEOTIDE SEQUENCE</scope>
</reference>
<dbReference type="EMBL" id="GBXM01024954">
    <property type="protein sequence ID" value="JAH83623.1"/>
    <property type="molecule type" value="Transcribed_RNA"/>
</dbReference>
<accession>A0A0E9W2C5</accession>
<sequence length="22" mass="2419">MNATNLVHLRGRPISTAVMTHV</sequence>
<protein>
    <submittedName>
        <fullName evidence="1">Uncharacterized protein</fullName>
    </submittedName>
</protein>
<proteinExistence type="predicted"/>
<reference evidence="1" key="2">
    <citation type="journal article" date="2015" name="Fish Shellfish Immunol.">
        <title>Early steps in the European eel (Anguilla anguilla)-Vibrio vulnificus interaction in the gills: Role of the RtxA13 toxin.</title>
        <authorList>
            <person name="Callol A."/>
            <person name="Pajuelo D."/>
            <person name="Ebbesson L."/>
            <person name="Teles M."/>
            <person name="MacKenzie S."/>
            <person name="Amaro C."/>
        </authorList>
    </citation>
    <scope>NUCLEOTIDE SEQUENCE</scope>
</reference>
<name>A0A0E9W2C5_ANGAN</name>
<dbReference type="EMBL" id="GBXM01039769">
    <property type="protein sequence ID" value="JAH68808.1"/>
    <property type="molecule type" value="Transcribed_RNA"/>
</dbReference>
<dbReference type="AlphaFoldDB" id="A0A0E9W2C5"/>
<organism evidence="1">
    <name type="scientific">Anguilla anguilla</name>
    <name type="common">European freshwater eel</name>
    <name type="synonym">Muraena anguilla</name>
    <dbReference type="NCBI Taxonomy" id="7936"/>
    <lineage>
        <taxon>Eukaryota</taxon>
        <taxon>Metazoa</taxon>
        <taxon>Chordata</taxon>
        <taxon>Craniata</taxon>
        <taxon>Vertebrata</taxon>
        <taxon>Euteleostomi</taxon>
        <taxon>Actinopterygii</taxon>
        <taxon>Neopterygii</taxon>
        <taxon>Teleostei</taxon>
        <taxon>Anguilliformes</taxon>
        <taxon>Anguillidae</taxon>
        <taxon>Anguilla</taxon>
    </lineage>
</organism>